<proteinExistence type="predicted"/>
<dbReference type="RefSeq" id="XP_045153531.1">
    <property type="nucleotide sequence ID" value="XM_045297596.1"/>
</dbReference>
<dbReference type="Proteomes" id="UP000694863">
    <property type="component" value="Unplaced"/>
</dbReference>
<sequence>MPWCLQSTENEVKSSFREDHQEVKMGTPGSGRKRTPVKDRFSAEDEALSTIAREAEARLAAKRAARAEARDIRMRELERQQKEEDSERAKYSHGSSHHRLYLGVEDAMSIRSLGSHRKLSKDVTGAHWSRTSTPKRQDTMYDATKDRSSRLLSLSHSHSHSYGTKKRPSGAHKDPLSGLYFDQRNYSSLRHSKPTSVYHTRCSSLYSDPLATSKSNRASLYDGGLYSPYRSRTPSEYSYYSSRTSSTRSSPVFTDDDTESIVSSGRASCGRRESVVSAADYFSRSNRRGSIVSEVDDTSIPDLTSLDEKSDKQYAENYTRPSSRNSASAATPLSGNSSRRGSGDTSSLIDPDTSLSELRDIYDLKDQIQDVEGRYMQGLKELKESLSEVEEKYKKAMVSNAQLDNEKNNLIYQVDTLKDVIEEQEEQMAEFYRENDEKSKELERQKHMCSVLQHKMDELKEGLRQRDELIEKHGLVIIPNGTPNGDVNHEPVVGAITVVSQEAAQVLESAGEGPLDVRLRKLAGEKEELLSQIRKLKLQLEEERQKCSRSEGTMGDLAGLQNGSDLQFIEMQRDANRQISEYKFKLSKAEQDITTLEQSISRLEGQVLRYKTASENAEKVEDELKAEKRKLQRELRTALDKIEEMEMTNSHLAKRLEKMKANRTALLAQQ</sequence>
<keyword evidence="1" id="KW-1185">Reference proteome</keyword>
<reference evidence="2" key="1">
    <citation type="submission" date="2025-08" db="UniProtKB">
        <authorList>
            <consortium name="RefSeq"/>
        </authorList>
    </citation>
    <scope>IDENTIFICATION</scope>
</reference>
<protein>
    <submittedName>
        <fullName evidence="2">Leucine-rich repeat flightless-interacting protein 2 isoform X6</fullName>
    </submittedName>
</protein>
<name>A0AC55DP63_ECHTE</name>
<gene>
    <name evidence="2" type="primary">LRRFIP2</name>
</gene>
<organism evidence="1 2">
    <name type="scientific">Echinops telfairi</name>
    <name type="common">Lesser hedgehog tenrec</name>
    <dbReference type="NCBI Taxonomy" id="9371"/>
    <lineage>
        <taxon>Eukaryota</taxon>
        <taxon>Metazoa</taxon>
        <taxon>Chordata</taxon>
        <taxon>Craniata</taxon>
        <taxon>Vertebrata</taxon>
        <taxon>Euteleostomi</taxon>
        <taxon>Mammalia</taxon>
        <taxon>Eutheria</taxon>
        <taxon>Afrotheria</taxon>
        <taxon>Tenrecidae</taxon>
        <taxon>Tenrecinae</taxon>
        <taxon>Echinops</taxon>
    </lineage>
</organism>
<evidence type="ECO:0000313" key="2">
    <source>
        <dbReference type="RefSeq" id="XP_045153531.1"/>
    </source>
</evidence>
<evidence type="ECO:0000313" key="1">
    <source>
        <dbReference type="Proteomes" id="UP000694863"/>
    </source>
</evidence>
<accession>A0AC55DP63</accession>